<feature type="region of interest" description="Disordered" evidence="1">
    <location>
        <begin position="133"/>
        <end position="155"/>
    </location>
</feature>
<dbReference type="Proteomes" id="UP000091820">
    <property type="component" value="Unassembled WGS sequence"/>
</dbReference>
<reference evidence="4" key="1">
    <citation type="submission" date="2014-03" db="EMBL/GenBank/DDBJ databases">
        <authorList>
            <person name="Aksoy S."/>
            <person name="Warren W."/>
            <person name="Wilson R.K."/>
        </authorList>
    </citation>
    <scope>NUCLEOTIDE SEQUENCE [LARGE SCALE GENOMIC DNA]</scope>
    <source>
        <strain evidence="4">IAEA</strain>
    </source>
</reference>
<keyword evidence="4" id="KW-1185">Reference proteome</keyword>
<keyword evidence="2" id="KW-1133">Transmembrane helix</keyword>
<feature type="transmembrane region" description="Helical" evidence="2">
    <location>
        <begin position="84"/>
        <end position="104"/>
    </location>
</feature>
<evidence type="ECO:0000256" key="1">
    <source>
        <dbReference type="SAM" id="MobiDB-lite"/>
    </source>
</evidence>
<dbReference type="VEuPathDB" id="VectorBase:GBRI011644"/>
<reference evidence="3" key="2">
    <citation type="submission" date="2020-05" db="UniProtKB">
        <authorList>
            <consortium name="EnsemblMetazoa"/>
        </authorList>
    </citation>
    <scope>IDENTIFICATION</scope>
    <source>
        <strain evidence="3">IAEA</strain>
    </source>
</reference>
<name>A0A1A9W9V6_9MUSC</name>
<dbReference type="EnsemblMetazoa" id="GBRI011644-RA">
    <property type="protein sequence ID" value="GBRI011644-PA"/>
    <property type="gene ID" value="GBRI011644"/>
</dbReference>
<evidence type="ECO:0000313" key="4">
    <source>
        <dbReference type="Proteomes" id="UP000091820"/>
    </source>
</evidence>
<proteinExistence type="predicted"/>
<protein>
    <submittedName>
        <fullName evidence="3">Uncharacterized protein</fullName>
    </submittedName>
</protein>
<organism evidence="3 4">
    <name type="scientific">Glossina brevipalpis</name>
    <dbReference type="NCBI Taxonomy" id="37001"/>
    <lineage>
        <taxon>Eukaryota</taxon>
        <taxon>Metazoa</taxon>
        <taxon>Ecdysozoa</taxon>
        <taxon>Arthropoda</taxon>
        <taxon>Hexapoda</taxon>
        <taxon>Insecta</taxon>
        <taxon>Pterygota</taxon>
        <taxon>Neoptera</taxon>
        <taxon>Endopterygota</taxon>
        <taxon>Diptera</taxon>
        <taxon>Brachycera</taxon>
        <taxon>Muscomorpha</taxon>
        <taxon>Hippoboscoidea</taxon>
        <taxon>Glossinidae</taxon>
        <taxon>Glossina</taxon>
    </lineage>
</organism>
<accession>A0A1A9W9V6</accession>
<keyword evidence="2" id="KW-0472">Membrane</keyword>
<feature type="compositionally biased region" description="Polar residues" evidence="1">
    <location>
        <begin position="138"/>
        <end position="155"/>
    </location>
</feature>
<sequence>MRNTKDKDTNELSKDRIQIPSKVKAILQILYTIEKDKRHAILSIRPTATFGSDGTFLGQVLDQHLLLLATYRFSLWYNQLSKRLLLLMLLLLLLPFLKGLHLFIKMHKSTIVENSETQKEGNGNKDIISSRAKLPVASQPTSQPTSQPVSQLALV</sequence>
<keyword evidence="2" id="KW-0812">Transmembrane</keyword>
<evidence type="ECO:0000313" key="3">
    <source>
        <dbReference type="EnsemblMetazoa" id="GBRI011644-PA"/>
    </source>
</evidence>
<evidence type="ECO:0000256" key="2">
    <source>
        <dbReference type="SAM" id="Phobius"/>
    </source>
</evidence>
<dbReference type="AlphaFoldDB" id="A0A1A9W9V6"/>